<keyword evidence="9" id="KW-1185">Reference proteome</keyword>
<dbReference type="InterPro" id="IPR010994">
    <property type="entry name" value="RuvA_2-like"/>
</dbReference>
<dbReference type="SUPFAM" id="SSF47781">
    <property type="entry name" value="RuvA domain 2-like"/>
    <property type="match status" value="1"/>
</dbReference>
<evidence type="ECO:0000256" key="5">
    <source>
        <dbReference type="ARBA" id="ARBA00023204"/>
    </source>
</evidence>
<dbReference type="Pfam" id="PF07499">
    <property type="entry name" value="RuvA_C"/>
    <property type="match status" value="1"/>
</dbReference>
<dbReference type="NCBIfam" id="TIGR00084">
    <property type="entry name" value="ruvA"/>
    <property type="match status" value="1"/>
</dbReference>
<keyword evidence="8" id="KW-0347">Helicase</keyword>
<gene>
    <name evidence="6" type="primary">ruvA</name>
    <name evidence="8" type="ORF">SAMN02746091_01238</name>
</gene>
<dbReference type="Gene3D" id="1.10.150.20">
    <property type="entry name" value="5' to 3' exonuclease, C-terminal subdomain"/>
    <property type="match status" value="1"/>
</dbReference>
<dbReference type="InterPro" id="IPR036267">
    <property type="entry name" value="RuvA_C_sf"/>
</dbReference>
<evidence type="ECO:0000313" key="8">
    <source>
        <dbReference type="EMBL" id="SHE84426.1"/>
    </source>
</evidence>
<comment type="caution">
    <text evidence="6">Lacks conserved residue(s) required for the propagation of feature annotation.</text>
</comment>
<dbReference type="SMART" id="SM00278">
    <property type="entry name" value="HhH1"/>
    <property type="match status" value="2"/>
</dbReference>
<organism evidence="8 9">
    <name type="scientific">Caloramator proteoclasticus DSM 10124</name>
    <dbReference type="NCBI Taxonomy" id="1121262"/>
    <lineage>
        <taxon>Bacteria</taxon>
        <taxon>Bacillati</taxon>
        <taxon>Bacillota</taxon>
        <taxon>Clostridia</taxon>
        <taxon>Eubacteriales</taxon>
        <taxon>Clostridiaceae</taxon>
        <taxon>Caloramator</taxon>
    </lineage>
</organism>
<dbReference type="CDD" id="cd14332">
    <property type="entry name" value="UBA_RuvA_C"/>
    <property type="match status" value="1"/>
</dbReference>
<dbReference type="InterPro" id="IPR012340">
    <property type="entry name" value="NA-bd_OB-fold"/>
</dbReference>
<accession>A0A1M4WT63</accession>
<keyword evidence="1 6" id="KW-0963">Cytoplasm</keyword>
<keyword evidence="5 6" id="KW-0234">DNA repair</keyword>
<dbReference type="Pfam" id="PF01330">
    <property type="entry name" value="RuvA_N"/>
    <property type="match status" value="1"/>
</dbReference>
<keyword evidence="3 6" id="KW-0238">DNA-binding</keyword>
<feature type="domain" description="Helix-hairpin-helix DNA-binding motif class 1" evidence="7">
    <location>
        <begin position="73"/>
        <end position="92"/>
    </location>
</feature>
<feature type="region of interest" description="Domain I" evidence="6">
    <location>
        <begin position="1"/>
        <end position="64"/>
    </location>
</feature>
<evidence type="ECO:0000259" key="7">
    <source>
        <dbReference type="SMART" id="SM00278"/>
    </source>
</evidence>
<evidence type="ECO:0000256" key="4">
    <source>
        <dbReference type="ARBA" id="ARBA00023172"/>
    </source>
</evidence>
<dbReference type="SUPFAM" id="SSF50249">
    <property type="entry name" value="Nucleic acid-binding proteins"/>
    <property type="match status" value="1"/>
</dbReference>
<comment type="subcellular location">
    <subcellularLocation>
        <location evidence="6">Cytoplasm</location>
    </subcellularLocation>
</comment>
<dbReference type="RefSeq" id="WP_027308047.1">
    <property type="nucleotide sequence ID" value="NZ_FQVG01000019.1"/>
</dbReference>
<comment type="domain">
    <text evidence="6">Has three domains with a flexible linker between the domains II and III and assumes an 'L' shape. Domain III is highly mobile and contacts RuvB.</text>
</comment>
<sequence>MIYYIKGIVDEILDDGVVLECNDIGYKICMTHRDIQKLQNKNEKIKIYTYQQIKEDENVLYGFLNKEELNIFKMLISVSGVGPKAAVSILSTVTASDFILAVVTNNEKMIVKAQGVGKKTAQRIILELKDKFKDVDLTQGEQDEETIDINGLDENEAIGALMALGYSRKEAFFAVSKVSSQANSLEDIIKLSLKVLMKG</sequence>
<evidence type="ECO:0000256" key="3">
    <source>
        <dbReference type="ARBA" id="ARBA00023125"/>
    </source>
</evidence>
<evidence type="ECO:0000256" key="1">
    <source>
        <dbReference type="ARBA" id="ARBA00022490"/>
    </source>
</evidence>
<name>A0A1M4WT63_9CLOT</name>
<dbReference type="InterPro" id="IPR013849">
    <property type="entry name" value="DNA_helicase_Holl-junc_RuvA_I"/>
</dbReference>
<keyword evidence="8" id="KW-0067">ATP-binding</keyword>
<dbReference type="AlphaFoldDB" id="A0A1M4WT63"/>
<dbReference type="GO" id="GO:0006310">
    <property type="term" value="P:DNA recombination"/>
    <property type="evidence" value="ECO:0007669"/>
    <property type="project" value="UniProtKB-UniRule"/>
</dbReference>
<feature type="region of interest" description="Domain III" evidence="6">
    <location>
        <begin position="147"/>
        <end position="199"/>
    </location>
</feature>
<dbReference type="GO" id="GO:0006281">
    <property type="term" value="P:DNA repair"/>
    <property type="evidence" value="ECO:0007669"/>
    <property type="project" value="UniProtKB-UniRule"/>
</dbReference>
<feature type="domain" description="Helix-hairpin-helix DNA-binding motif class 1" evidence="7">
    <location>
        <begin position="108"/>
        <end position="127"/>
    </location>
</feature>
<dbReference type="GO" id="GO:0005524">
    <property type="term" value="F:ATP binding"/>
    <property type="evidence" value="ECO:0007669"/>
    <property type="project" value="InterPro"/>
</dbReference>
<dbReference type="Pfam" id="PF14520">
    <property type="entry name" value="HHH_5"/>
    <property type="match status" value="1"/>
</dbReference>
<dbReference type="GO" id="GO:0009378">
    <property type="term" value="F:four-way junction helicase activity"/>
    <property type="evidence" value="ECO:0007669"/>
    <property type="project" value="InterPro"/>
</dbReference>
<keyword evidence="2 6" id="KW-0227">DNA damage</keyword>
<protein>
    <recommendedName>
        <fullName evidence="6">Holliday junction branch migration complex subunit RuvA</fullName>
    </recommendedName>
</protein>
<dbReference type="GO" id="GO:0000400">
    <property type="term" value="F:four-way junction DNA binding"/>
    <property type="evidence" value="ECO:0007669"/>
    <property type="project" value="UniProtKB-UniRule"/>
</dbReference>
<proteinExistence type="inferred from homology"/>
<keyword evidence="8" id="KW-0378">Hydrolase</keyword>
<comment type="similarity">
    <text evidence="6">Belongs to the RuvA family.</text>
</comment>
<dbReference type="Proteomes" id="UP000184423">
    <property type="component" value="Unassembled WGS sequence"/>
</dbReference>
<evidence type="ECO:0000256" key="2">
    <source>
        <dbReference type="ARBA" id="ARBA00022763"/>
    </source>
</evidence>
<dbReference type="GO" id="GO:0005737">
    <property type="term" value="C:cytoplasm"/>
    <property type="evidence" value="ECO:0007669"/>
    <property type="project" value="UniProtKB-SubCell"/>
</dbReference>
<dbReference type="EMBL" id="FQVG01000019">
    <property type="protein sequence ID" value="SHE84426.1"/>
    <property type="molecule type" value="Genomic_DNA"/>
</dbReference>
<dbReference type="HAMAP" id="MF_00031">
    <property type="entry name" value="DNA_HJ_migration_RuvA"/>
    <property type="match status" value="1"/>
</dbReference>
<comment type="subunit">
    <text evidence="6">Homotetramer. Forms an RuvA(8)-RuvB(12)-Holliday junction (HJ) complex. HJ DNA is sandwiched between 2 RuvA tetramers; dsDNA enters through RuvA and exits via RuvB. An RuvB hexamer assembles on each DNA strand where it exits the tetramer. Each RuvB hexamer is contacted by two RuvA subunits (via domain III) on 2 adjacent RuvB subunits; this complex drives branch migration. In the full resolvosome a probable DNA-RuvA(4)-RuvB(12)-RuvC(2) complex forms which resolves the HJ.</text>
</comment>
<dbReference type="InterPro" id="IPR011114">
    <property type="entry name" value="RuvA_C"/>
</dbReference>
<comment type="function">
    <text evidence="6">The RuvA-RuvB-RuvC complex processes Holliday junction (HJ) DNA during genetic recombination and DNA repair, while the RuvA-RuvB complex plays an important role in the rescue of blocked DNA replication forks via replication fork reversal (RFR). RuvA specifically binds to HJ cruciform DNA, conferring on it an open structure. The RuvB hexamer acts as an ATP-dependent pump, pulling dsDNA into and through the RuvAB complex. HJ branch migration allows RuvC to scan DNA until it finds its consensus sequence, where it cleaves and resolves the cruciform DNA.</text>
</comment>
<dbReference type="SUPFAM" id="SSF46929">
    <property type="entry name" value="DNA helicase RuvA subunit, C-terminal domain"/>
    <property type="match status" value="1"/>
</dbReference>
<dbReference type="GO" id="GO:0048476">
    <property type="term" value="C:Holliday junction resolvase complex"/>
    <property type="evidence" value="ECO:0007669"/>
    <property type="project" value="UniProtKB-UniRule"/>
</dbReference>
<evidence type="ECO:0000313" key="9">
    <source>
        <dbReference type="Proteomes" id="UP000184423"/>
    </source>
</evidence>
<reference evidence="9" key="1">
    <citation type="submission" date="2016-11" db="EMBL/GenBank/DDBJ databases">
        <authorList>
            <person name="Varghese N."/>
            <person name="Submissions S."/>
        </authorList>
    </citation>
    <scope>NUCLEOTIDE SEQUENCE [LARGE SCALE GENOMIC DNA]</scope>
    <source>
        <strain evidence="9">DSM 10124</strain>
    </source>
</reference>
<keyword evidence="4 6" id="KW-0233">DNA recombination</keyword>
<dbReference type="GO" id="GO:0009379">
    <property type="term" value="C:Holliday junction helicase complex"/>
    <property type="evidence" value="ECO:0007669"/>
    <property type="project" value="InterPro"/>
</dbReference>
<dbReference type="InterPro" id="IPR003583">
    <property type="entry name" value="Hlx-hairpin-Hlx_DNA-bd_motif"/>
</dbReference>
<evidence type="ECO:0000256" key="6">
    <source>
        <dbReference type="HAMAP-Rule" id="MF_00031"/>
    </source>
</evidence>
<keyword evidence="8" id="KW-0547">Nucleotide-binding</keyword>
<dbReference type="Gene3D" id="2.40.50.140">
    <property type="entry name" value="Nucleic acid-binding proteins"/>
    <property type="match status" value="1"/>
</dbReference>
<dbReference type="Gene3D" id="1.10.8.10">
    <property type="entry name" value="DNA helicase RuvA subunit, C-terminal domain"/>
    <property type="match status" value="1"/>
</dbReference>
<dbReference type="InterPro" id="IPR000085">
    <property type="entry name" value="RuvA"/>
</dbReference>